<accession>A0ABS9CHF0</accession>
<comment type="caution">
    <text evidence="7">The sequence shown here is derived from an EMBL/GenBank/DDBJ whole genome shotgun (WGS) entry which is preliminary data.</text>
</comment>
<dbReference type="CDD" id="cd13136">
    <property type="entry name" value="MATE_DinF_like"/>
    <property type="match status" value="1"/>
</dbReference>
<keyword evidence="3 6" id="KW-0812">Transmembrane</keyword>
<evidence type="ECO:0000256" key="3">
    <source>
        <dbReference type="ARBA" id="ARBA00022692"/>
    </source>
</evidence>
<evidence type="ECO:0000256" key="5">
    <source>
        <dbReference type="ARBA" id="ARBA00023136"/>
    </source>
</evidence>
<dbReference type="Proteomes" id="UP001200470">
    <property type="component" value="Unassembled WGS sequence"/>
</dbReference>
<dbReference type="InterPro" id="IPR002528">
    <property type="entry name" value="MATE_fam"/>
</dbReference>
<feature type="transmembrane region" description="Helical" evidence="6">
    <location>
        <begin position="194"/>
        <end position="214"/>
    </location>
</feature>
<comment type="subcellular location">
    <subcellularLocation>
        <location evidence="1">Membrane</location>
        <topology evidence="1">Multi-pass membrane protein</topology>
    </subcellularLocation>
</comment>
<feature type="transmembrane region" description="Helical" evidence="6">
    <location>
        <begin position="414"/>
        <end position="436"/>
    </location>
</feature>
<gene>
    <name evidence="7" type="ORF">I6E12_04450</name>
</gene>
<proteinExistence type="inferred from homology"/>
<comment type="similarity">
    <text evidence="2">Belongs to the multi antimicrobial extrusion (MATE) (TC 2.A.66.1) family.</text>
</comment>
<dbReference type="Pfam" id="PF01554">
    <property type="entry name" value="MatE"/>
    <property type="match status" value="2"/>
</dbReference>
<sequence length="441" mass="48737">MKLSKTDQNILQIALPAIVTNITVPLLGLVDTAIVGHMGSASFIGAIAVGSMIFNLVYWVFGFLRMGMSGMTAQARGRRQVEDIVRLLGRSVAVSLSIASLLLVFQWPLRELMLMLIHPGEGVRQLAEIYFNIAVWGTPAVLSLYGLTGWFIGMQNTRIPMLVSVAQNVVNICASLFFVYALDMQIEGVALGTVVAQYAGLIVAVLSLAPSFFLSRGRRSWRRLGRGFRWQSLRSEWGRYFRVNRDIFLRTLFLVGVNLFFTSAGARQGEVVLAVNALLMQLFLLLSYFLDGFAYAGEALGGRYWGASDVNAFHDVVRRLFRWGGALALLFSIVYIVGGEPFLHLLTDNVSVVKASRSYVGWAYLLPLAGVAAFVWDGIFIGITATRAMLISSVVAAMVFFFTALLLMPLWGNHGLWCAMTLYLLTRGLVQTLLFCNIRLT</sequence>
<keyword evidence="5 6" id="KW-0472">Membrane</keyword>
<evidence type="ECO:0000256" key="4">
    <source>
        <dbReference type="ARBA" id="ARBA00022989"/>
    </source>
</evidence>
<protein>
    <submittedName>
        <fullName evidence="7">MATE family efflux transporter</fullName>
    </submittedName>
</protein>
<keyword evidence="4 6" id="KW-1133">Transmembrane helix</keyword>
<feature type="transmembrane region" description="Helical" evidence="6">
    <location>
        <begin position="388"/>
        <end position="408"/>
    </location>
</feature>
<feature type="transmembrane region" description="Helical" evidence="6">
    <location>
        <begin position="358"/>
        <end position="376"/>
    </location>
</feature>
<evidence type="ECO:0000256" key="1">
    <source>
        <dbReference type="ARBA" id="ARBA00004141"/>
    </source>
</evidence>
<organism evidence="7 8">
    <name type="scientific">Xylanibacter brevis</name>
    <dbReference type="NCBI Taxonomy" id="83231"/>
    <lineage>
        <taxon>Bacteria</taxon>
        <taxon>Pseudomonadati</taxon>
        <taxon>Bacteroidota</taxon>
        <taxon>Bacteroidia</taxon>
        <taxon>Bacteroidales</taxon>
        <taxon>Prevotellaceae</taxon>
        <taxon>Xylanibacter</taxon>
    </lineage>
</organism>
<feature type="transmembrane region" description="Helical" evidence="6">
    <location>
        <begin position="87"/>
        <end position="109"/>
    </location>
</feature>
<feature type="transmembrane region" description="Helical" evidence="6">
    <location>
        <begin position="320"/>
        <end position="338"/>
    </location>
</feature>
<dbReference type="EMBL" id="JADYTN010000007">
    <property type="protein sequence ID" value="MCF2563361.1"/>
    <property type="molecule type" value="Genomic_DNA"/>
</dbReference>
<feature type="transmembrane region" description="Helical" evidence="6">
    <location>
        <begin position="129"/>
        <end position="152"/>
    </location>
</feature>
<feature type="transmembrane region" description="Helical" evidence="6">
    <location>
        <begin position="41"/>
        <end position="66"/>
    </location>
</feature>
<dbReference type="NCBIfam" id="TIGR00797">
    <property type="entry name" value="matE"/>
    <property type="match status" value="1"/>
</dbReference>
<feature type="transmembrane region" description="Helical" evidence="6">
    <location>
        <begin position="271"/>
        <end position="290"/>
    </location>
</feature>
<evidence type="ECO:0000256" key="6">
    <source>
        <dbReference type="SAM" id="Phobius"/>
    </source>
</evidence>
<evidence type="ECO:0000313" key="7">
    <source>
        <dbReference type="EMBL" id="MCF2563361.1"/>
    </source>
</evidence>
<feature type="transmembrane region" description="Helical" evidence="6">
    <location>
        <begin position="12"/>
        <end position="35"/>
    </location>
</feature>
<dbReference type="PANTHER" id="PTHR42893">
    <property type="entry name" value="PROTEIN DETOXIFICATION 44, CHLOROPLASTIC-RELATED"/>
    <property type="match status" value="1"/>
</dbReference>
<evidence type="ECO:0000313" key="8">
    <source>
        <dbReference type="Proteomes" id="UP001200470"/>
    </source>
</evidence>
<dbReference type="InterPro" id="IPR044644">
    <property type="entry name" value="DinF-like"/>
</dbReference>
<reference evidence="7 8" key="1">
    <citation type="submission" date="2020-12" db="EMBL/GenBank/DDBJ databases">
        <title>Whole genome sequences of gut porcine anaerobes.</title>
        <authorList>
            <person name="Kubasova T."/>
            <person name="Jahodarova E."/>
            <person name="Rychlik I."/>
        </authorList>
    </citation>
    <scope>NUCLEOTIDE SEQUENCE [LARGE SCALE GENOMIC DNA]</scope>
    <source>
        <strain evidence="7 8">An925</strain>
    </source>
</reference>
<feature type="transmembrane region" description="Helical" evidence="6">
    <location>
        <begin position="159"/>
        <end position="182"/>
    </location>
</feature>
<feature type="transmembrane region" description="Helical" evidence="6">
    <location>
        <begin position="247"/>
        <end position="265"/>
    </location>
</feature>
<dbReference type="RefSeq" id="WP_301637751.1">
    <property type="nucleotide sequence ID" value="NZ_JADYTN010000007.1"/>
</dbReference>
<dbReference type="PANTHER" id="PTHR42893:SF46">
    <property type="entry name" value="PROTEIN DETOXIFICATION 44, CHLOROPLASTIC"/>
    <property type="match status" value="1"/>
</dbReference>
<evidence type="ECO:0000256" key="2">
    <source>
        <dbReference type="ARBA" id="ARBA00010199"/>
    </source>
</evidence>
<name>A0ABS9CHF0_9BACT</name>
<keyword evidence="8" id="KW-1185">Reference proteome</keyword>